<protein>
    <submittedName>
        <fullName evidence="1">Uncharacterized protein</fullName>
    </submittedName>
</protein>
<accession>A0ACB8BHM5</accession>
<evidence type="ECO:0000313" key="1">
    <source>
        <dbReference type="EMBL" id="KAH7924302.1"/>
    </source>
</evidence>
<proteinExistence type="predicted"/>
<reference evidence="1" key="1">
    <citation type="journal article" date="2021" name="New Phytol.">
        <title>Evolutionary innovations through gain and loss of genes in the ectomycorrhizal Boletales.</title>
        <authorList>
            <person name="Wu G."/>
            <person name="Miyauchi S."/>
            <person name="Morin E."/>
            <person name="Kuo A."/>
            <person name="Drula E."/>
            <person name="Varga T."/>
            <person name="Kohler A."/>
            <person name="Feng B."/>
            <person name="Cao Y."/>
            <person name="Lipzen A."/>
            <person name="Daum C."/>
            <person name="Hundley H."/>
            <person name="Pangilinan J."/>
            <person name="Johnson J."/>
            <person name="Barry K."/>
            <person name="LaButti K."/>
            <person name="Ng V."/>
            <person name="Ahrendt S."/>
            <person name="Min B."/>
            <person name="Choi I.G."/>
            <person name="Park H."/>
            <person name="Plett J.M."/>
            <person name="Magnuson J."/>
            <person name="Spatafora J.W."/>
            <person name="Nagy L.G."/>
            <person name="Henrissat B."/>
            <person name="Grigoriev I.V."/>
            <person name="Yang Z.L."/>
            <person name="Xu J."/>
            <person name="Martin F.M."/>
        </authorList>
    </citation>
    <scope>NUCLEOTIDE SEQUENCE</scope>
    <source>
        <strain evidence="1">KUC20120723A-06</strain>
    </source>
</reference>
<dbReference type="Proteomes" id="UP000790709">
    <property type="component" value="Unassembled WGS sequence"/>
</dbReference>
<name>A0ACB8BHM5_9AGAM</name>
<organism evidence="1 2">
    <name type="scientific">Leucogyrophana mollusca</name>
    <dbReference type="NCBI Taxonomy" id="85980"/>
    <lineage>
        <taxon>Eukaryota</taxon>
        <taxon>Fungi</taxon>
        <taxon>Dikarya</taxon>
        <taxon>Basidiomycota</taxon>
        <taxon>Agaricomycotina</taxon>
        <taxon>Agaricomycetes</taxon>
        <taxon>Agaricomycetidae</taxon>
        <taxon>Boletales</taxon>
        <taxon>Boletales incertae sedis</taxon>
        <taxon>Leucogyrophana</taxon>
    </lineage>
</organism>
<evidence type="ECO:0000313" key="2">
    <source>
        <dbReference type="Proteomes" id="UP000790709"/>
    </source>
</evidence>
<gene>
    <name evidence="1" type="ORF">BV22DRAFT_1013585</name>
</gene>
<keyword evidence="2" id="KW-1185">Reference proteome</keyword>
<dbReference type="EMBL" id="MU266428">
    <property type="protein sequence ID" value="KAH7924302.1"/>
    <property type="molecule type" value="Genomic_DNA"/>
</dbReference>
<comment type="caution">
    <text evidence="1">The sequence shown here is derived from an EMBL/GenBank/DDBJ whole genome shotgun (WGS) entry which is preliminary data.</text>
</comment>
<sequence length="689" mass="76037">MNSHMPSRKSASSRLSGLKDYLSQRDFRNSLPTRRSLRPGENGYVDGQTTPQSWGQWAGQKIKRSSAEVLNIEEVALFPGWATRRYTVDMDELEGAFDLDLYVSGFATTRRSPELATRSQKAFLRLAKGFASLPKLQAPQSEYPEFDDEYLASLKLPPRPTEITDDYEVQDLEAQFQNIANRSDSDDVSDCEASRPPSPSSSSHSSLNTSLGGVPSAISADLRRLHANLESRLQPFWSSALSARTVRISVYACPSSGPASIDKKDDRERERTSLDHGPLLCRDISTTSDGSFASNFTIKWKDICTHPLALHIAFDELALEHDLFVVAELISSSLQASVQAMLLPSEPPAQTSQRVSITHSPVRVISDIDDTVKVSDVVNGARAVFHNVFVKDFQNIIIPGMAEWYNEMWSRGVRFHYVSNSPFELLPVINQFLSFSQLPPGSIRLRSYAGRSLFNGLLSAPATRKRANVVEVLDSFPQSQFLLVGDSGEQDLELYSTLAQERPSQILGVFIRDVGKDVYPDIEDPTGAGSSFIPRTPVSRGSVPLPSTLSPLRPQPLRTVSDTETETGHSAARKTRLPLSKLSMPPTSFTPVERPASPISVSFTGSRSSIDSTSSYASNGSSGSFGSRSGRRQTLTLLTETEKKRYELQARVNRARAIMPGHIFLRVFRNAEECVEANDILAQLGTNRV</sequence>